<dbReference type="Pfam" id="PF00005">
    <property type="entry name" value="ABC_tran"/>
    <property type="match status" value="1"/>
</dbReference>
<dbReference type="PANTHER" id="PTHR42711:SF5">
    <property type="entry name" value="ABC TRANSPORTER ATP-BINDING PROTEIN NATA"/>
    <property type="match status" value="1"/>
</dbReference>
<evidence type="ECO:0000256" key="4">
    <source>
        <dbReference type="ARBA" id="ARBA00022840"/>
    </source>
</evidence>
<comment type="similarity">
    <text evidence="1">Belongs to the ABC transporter superfamily.</text>
</comment>
<evidence type="ECO:0000256" key="2">
    <source>
        <dbReference type="ARBA" id="ARBA00022448"/>
    </source>
</evidence>
<evidence type="ECO:0000313" key="7">
    <source>
        <dbReference type="Proteomes" id="UP000178448"/>
    </source>
</evidence>
<keyword evidence="2" id="KW-0813">Transport</keyword>
<keyword evidence="4" id="KW-0067">ATP-binding</keyword>
<keyword evidence="3" id="KW-0547">Nucleotide-binding</keyword>
<reference evidence="6 7" key="1">
    <citation type="journal article" date="2016" name="Nat. Commun.">
        <title>Thousands of microbial genomes shed light on interconnected biogeochemical processes in an aquifer system.</title>
        <authorList>
            <person name="Anantharaman K."/>
            <person name="Brown C.T."/>
            <person name="Hug L.A."/>
            <person name="Sharon I."/>
            <person name="Castelle C.J."/>
            <person name="Probst A.J."/>
            <person name="Thomas B.C."/>
            <person name="Singh A."/>
            <person name="Wilkins M.J."/>
            <person name="Karaoz U."/>
            <person name="Brodie E.L."/>
            <person name="Williams K.H."/>
            <person name="Hubbard S.S."/>
            <person name="Banfield J.F."/>
        </authorList>
    </citation>
    <scope>NUCLEOTIDE SEQUENCE [LARGE SCALE GENOMIC DNA]</scope>
</reference>
<dbReference type="InterPro" id="IPR003593">
    <property type="entry name" value="AAA+_ATPase"/>
</dbReference>
<proteinExistence type="inferred from homology"/>
<comment type="caution">
    <text evidence="6">The sequence shown here is derived from an EMBL/GenBank/DDBJ whole genome shotgun (WGS) entry which is preliminary data.</text>
</comment>
<dbReference type="Gene3D" id="3.40.50.300">
    <property type="entry name" value="P-loop containing nucleotide triphosphate hydrolases"/>
    <property type="match status" value="1"/>
</dbReference>
<protein>
    <recommendedName>
        <fullName evidence="5">ABC transporter domain-containing protein</fullName>
    </recommendedName>
</protein>
<evidence type="ECO:0000256" key="3">
    <source>
        <dbReference type="ARBA" id="ARBA00022741"/>
    </source>
</evidence>
<dbReference type="STRING" id="1798374.A2Z33_06090"/>
<sequence length="228" mass="24638">MKVVEIRNLTKTFGTFIAVDSVNLSVGKGERYALIGPNGAGKTTLLKMLVGLLLPGSGNAAICGHDIVREPLAAKKHFGYVSDDPSAYDYLTGSEFLTMTGRLRGLAGAELDKRIARLVPLFPISGILRQSMTRYSRGNKQKIAFLASMLAEPELLIIDEPIVGLDSASIDTMGKTLVDYAARGNTVLFVTHILDFAQKFAGRVGVMHMGRITKELSINKSIKLGNLL</sequence>
<dbReference type="EMBL" id="MFJD01000001">
    <property type="protein sequence ID" value="OGG04847.1"/>
    <property type="molecule type" value="Genomic_DNA"/>
</dbReference>
<name>A0A1F5YY08_9BACT</name>
<dbReference type="PROSITE" id="PS50893">
    <property type="entry name" value="ABC_TRANSPORTER_2"/>
    <property type="match status" value="1"/>
</dbReference>
<dbReference type="CDD" id="cd03230">
    <property type="entry name" value="ABC_DR_subfamily_A"/>
    <property type="match status" value="1"/>
</dbReference>
<dbReference type="InterPro" id="IPR050763">
    <property type="entry name" value="ABC_transporter_ATP-binding"/>
</dbReference>
<gene>
    <name evidence="6" type="ORF">A2Z33_06090</name>
</gene>
<dbReference type="Proteomes" id="UP000178448">
    <property type="component" value="Unassembled WGS sequence"/>
</dbReference>
<accession>A0A1F5YY08</accession>
<dbReference type="SMART" id="SM00382">
    <property type="entry name" value="AAA"/>
    <property type="match status" value="1"/>
</dbReference>
<organism evidence="6 7">
    <name type="scientific">Candidatus Gottesmanbacteria bacterium RBG_16_52_11</name>
    <dbReference type="NCBI Taxonomy" id="1798374"/>
    <lineage>
        <taxon>Bacteria</taxon>
        <taxon>Candidatus Gottesmaniibacteriota</taxon>
    </lineage>
</organism>
<dbReference type="AlphaFoldDB" id="A0A1F5YY08"/>
<dbReference type="InterPro" id="IPR003439">
    <property type="entry name" value="ABC_transporter-like_ATP-bd"/>
</dbReference>
<dbReference type="GO" id="GO:0005524">
    <property type="term" value="F:ATP binding"/>
    <property type="evidence" value="ECO:0007669"/>
    <property type="project" value="UniProtKB-KW"/>
</dbReference>
<dbReference type="SUPFAM" id="SSF52540">
    <property type="entry name" value="P-loop containing nucleoside triphosphate hydrolases"/>
    <property type="match status" value="1"/>
</dbReference>
<feature type="domain" description="ABC transporter" evidence="5">
    <location>
        <begin position="4"/>
        <end position="227"/>
    </location>
</feature>
<dbReference type="PANTHER" id="PTHR42711">
    <property type="entry name" value="ABC TRANSPORTER ATP-BINDING PROTEIN"/>
    <property type="match status" value="1"/>
</dbReference>
<dbReference type="InterPro" id="IPR027417">
    <property type="entry name" value="P-loop_NTPase"/>
</dbReference>
<dbReference type="GO" id="GO:0016887">
    <property type="term" value="F:ATP hydrolysis activity"/>
    <property type="evidence" value="ECO:0007669"/>
    <property type="project" value="InterPro"/>
</dbReference>
<evidence type="ECO:0000313" key="6">
    <source>
        <dbReference type="EMBL" id="OGG04847.1"/>
    </source>
</evidence>
<evidence type="ECO:0000259" key="5">
    <source>
        <dbReference type="PROSITE" id="PS50893"/>
    </source>
</evidence>
<evidence type="ECO:0000256" key="1">
    <source>
        <dbReference type="ARBA" id="ARBA00005417"/>
    </source>
</evidence>